<evidence type="ECO:0000313" key="2">
    <source>
        <dbReference type="EMBL" id="ACR78922.1"/>
    </source>
</evidence>
<keyword evidence="3" id="KW-1185">Reference proteome</keyword>
<dbReference type="Gene3D" id="3.40.30.10">
    <property type="entry name" value="Glutaredoxin"/>
    <property type="match status" value="1"/>
</dbReference>
<dbReference type="InterPro" id="IPR012336">
    <property type="entry name" value="Thioredoxin-like_fold"/>
</dbReference>
<dbReference type="PROSITE" id="PS51352">
    <property type="entry name" value="THIOREDOXIN_2"/>
    <property type="match status" value="1"/>
</dbReference>
<dbReference type="OrthoDB" id="45891at2"/>
<proteinExistence type="predicted"/>
<dbReference type="EMBL" id="CP001634">
    <property type="protein sequence ID" value="ACR78922.1"/>
    <property type="molecule type" value="Genomic_DNA"/>
</dbReference>
<evidence type="ECO:0000313" key="3">
    <source>
        <dbReference type="Proteomes" id="UP000002382"/>
    </source>
</evidence>
<dbReference type="Pfam" id="PF13098">
    <property type="entry name" value="Thioredoxin_2"/>
    <property type="match status" value="1"/>
</dbReference>
<dbReference type="AlphaFoldDB" id="C5CIT3"/>
<organism evidence="2 3">
    <name type="scientific">Kosmotoga olearia (strain ATCC BAA-1733 / DSM 21960 / TBF 19.5.1)</name>
    <dbReference type="NCBI Taxonomy" id="521045"/>
    <lineage>
        <taxon>Bacteria</taxon>
        <taxon>Thermotogati</taxon>
        <taxon>Thermotogota</taxon>
        <taxon>Thermotogae</taxon>
        <taxon>Kosmotogales</taxon>
        <taxon>Kosmotogaceae</taxon>
        <taxon>Kosmotoga</taxon>
    </lineage>
</organism>
<dbReference type="InterPro" id="IPR013766">
    <property type="entry name" value="Thioredoxin_domain"/>
</dbReference>
<dbReference type="RefSeq" id="WP_012744709.1">
    <property type="nucleotide sequence ID" value="NC_012785.1"/>
</dbReference>
<dbReference type="KEGG" id="kol:Kole_0197"/>
<dbReference type="Proteomes" id="UP000002382">
    <property type="component" value="Chromosome"/>
</dbReference>
<dbReference type="STRING" id="521045.Kole_0197"/>
<reference evidence="2 3" key="1">
    <citation type="submission" date="2009-06" db="EMBL/GenBank/DDBJ databases">
        <title>Complete sequence of Thermotogales bacterium TBF 19.5.1.</title>
        <authorList>
            <consortium name="US DOE Joint Genome Institute"/>
            <person name="Lucas S."/>
            <person name="Copeland A."/>
            <person name="Lapidus A."/>
            <person name="Glavina del Rio T."/>
            <person name="Tice H."/>
            <person name="Bruce D."/>
            <person name="Goodwin L."/>
            <person name="Pitluck S."/>
            <person name="Chertkov O."/>
            <person name="Brettin T."/>
            <person name="Detter J.C."/>
            <person name="Han C."/>
            <person name="Schmutz J."/>
            <person name="Larimer F."/>
            <person name="Land M."/>
            <person name="Hauser L."/>
            <person name="Kyrpides N."/>
            <person name="Ovchinnikova G."/>
            <person name="Noll K."/>
        </authorList>
    </citation>
    <scope>NUCLEOTIDE SEQUENCE [LARGE SCALE GENOMIC DNA]</scope>
    <source>
        <strain evidence="3">ATCC BAA-1733 / DSM 21960 / TBF 19.5.1</strain>
    </source>
</reference>
<dbReference type="eggNOG" id="COG2143">
    <property type="taxonomic scope" value="Bacteria"/>
</dbReference>
<dbReference type="InterPro" id="IPR036249">
    <property type="entry name" value="Thioredoxin-like_sf"/>
</dbReference>
<protein>
    <submittedName>
        <fullName evidence="2">Thioredoxin-related protein-like protein</fullName>
    </submittedName>
</protein>
<accession>C5CIT3</accession>
<gene>
    <name evidence="2" type="ordered locus">Kole_0197</name>
</gene>
<dbReference type="SUPFAM" id="SSF52833">
    <property type="entry name" value="Thioredoxin-like"/>
    <property type="match status" value="1"/>
</dbReference>
<reference evidence="2 3" key="2">
    <citation type="journal article" date="2011" name="J. Bacteriol.">
        <title>Genome Sequence of Kosmotoga olearia Strain TBF 19.5.1, a Thermophilic Bacterium with a Wide Growth Temperature Range, Isolated from the Troll B Oil Platform in the North Sea.</title>
        <authorList>
            <person name="Swithers K.S."/>
            <person name="Dipippo J.L."/>
            <person name="Bruce D.C."/>
            <person name="Detter C."/>
            <person name="Tapia R."/>
            <person name="Han S."/>
            <person name="Goodwin L.A."/>
            <person name="Han J."/>
            <person name="Woyke T."/>
            <person name="Pitluck S."/>
            <person name="Pennacchio L."/>
            <person name="Nolan M."/>
            <person name="Mikhailova N."/>
            <person name="Land M.L."/>
            <person name="Nesbo C.L."/>
            <person name="Gogarten J.P."/>
            <person name="Noll K.M."/>
        </authorList>
    </citation>
    <scope>NUCLEOTIDE SEQUENCE [LARGE SCALE GENOMIC DNA]</scope>
    <source>
        <strain evidence="3">ATCC BAA-1733 / DSM 21960 / TBF 19.5.1</strain>
    </source>
</reference>
<name>C5CIT3_KOSOT</name>
<dbReference type="HOGENOM" id="CLU_1239653_0_0_0"/>
<evidence type="ECO:0000259" key="1">
    <source>
        <dbReference type="PROSITE" id="PS51352"/>
    </source>
</evidence>
<sequence>MKKIMVLFSVLVIATLSLAYIGKLDDFNVGMKLAKLEKKQLIVMFSDPSCFYCTKFQKETLVNDKVQELLKAGYIFVEIYPGEEEATIEVNGKTYNFSYSELYAAFEVRGTPTFWFFDENGTPITNLPGYAPADIFVKVLQYMGEKAYMKGITFDAYTKQNIDYIGESKLIKLTKKEADFVLENDPLARTYTGEFDRYTIWVTENEALASELISKGAFRVILVIE</sequence>
<feature type="domain" description="Thioredoxin" evidence="1">
    <location>
        <begin position="5"/>
        <end position="145"/>
    </location>
</feature>